<proteinExistence type="predicted"/>
<evidence type="ECO:0000313" key="1">
    <source>
        <dbReference type="EMBL" id="QUC68630.1"/>
    </source>
</evidence>
<evidence type="ECO:0000313" key="2">
    <source>
        <dbReference type="Proteomes" id="UP000682782"/>
    </source>
</evidence>
<sequence length="297" mass="32070">MLFGTLEAGGTKMVLSVGNEQNELLEQVSIPTEAPEKTIPAMIDWFRGKGIVSLGIGTFGPVDLKRESSTYGWITKTPKPGWSDKPLLPPMRDELGIPALIDTDVNAAALAEWKLGAARGLNSCAYVTVGTGIGAGLVIEGKLVHGLVHPELGHMLLRQETQDQTPVGFCPYHTGCLEGLASGPAIEKRWGRKGYELPEDHPAWDLEAAYLAQMCVNMICAFSPEKIILGGGVMQQKHLFPLIRRKTLSLLNGYVQAKEILEDIDHFIVEPGLGTKSGATGALLLAQQAFEETKMNA</sequence>
<accession>A0AC61MZC6</accession>
<gene>
    <name evidence="1" type="ORF">JYE49_07645</name>
</gene>
<dbReference type="EMBL" id="CP068393">
    <property type="protein sequence ID" value="QUC68630.1"/>
    <property type="molecule type" value="Genomic_DNA"/>
</dbReference>
<organism evidence="1 2">
    <name type="scientific">Aristaeella hokkaidonensis</name>
    <dbReference type="NCBI Taxonomy" id="3046382"/>
    <lineage>
        <taxon>Bacteria</taxon>
        <taxon>Bacillati</taxon>
        <taxon>Bacillota</taxon>
        <taxon>Clostridia</taxon>
        <taxon>Eubacteriales</taxon>
        <taxon>Aristaeellaceae</taxon>
        <taxon>Aristaeella</taxon>
    </lineage>
</organism>
<protein>
    <submittedName>
        <fullName evidence="1">ROK family protein</fullName>
    </submittedName>
</protein>
<reference evidence="1" key="1">
    <citation type="submission" date="2021-01" db="EMBL/GenBank/DDBJ databases">
        <title>Complete genome sequence of Clostridiales bacterium R-7.</title>
        <authorList>
            <person name="Mahoney-Kurpe S.C."/>
            <person name="Palevich N."/>
            <person name="Koike S."/>
            <person name="Moon C.D."/>
            <person name="Attwood G.T."/>
        </authorList>
    </citation>
    <scope>NUCLEOTIDE SEQUENCE</scope>
    <source>
        <strain evidence="1">R-7</strain>
    </source>
</reference>
<name>A0AC61MZC6_9FIRM</name>
<keyword evidence="2" id="KW-1185">Reference proteome</keyword>
<dbReference type="Proteomes" id="UP000682782">
    <property type="component" value="Chromosome"/>
</dbReference>